<keyword evidence="12" id="KW-0812">Transmembrane</keyword>
<evidence type="ECO:0000256" key="3">
    <source>
        <dbReference type="ARBA" id="ARBA00022525"/>
    </source>
</evidence>
<feature type="domain" description="EGF-like" evidence="13">
    <location>
        <begin position="795"/>
        <end position="837"/>
    </location>
</feature>
<evidence type="ECO:0000259" key="13">
    <source>
        <dbReference type="PROSITE" id="PS50026"/>
    </source>
</evidence>
<dbReference type="PROSITE" id="PS50026">
    <property type="entry name" value="EGF_3"/>
    <property type="match status" value="3"/>
</dbReference>
<dbReference type="InterPro" id="IPR052235">
    <property type="entry name" value="Nephronectin_domain"/>
</dbReference>
<evidence type="ECO:0000256" key="11">
    <source>
        <dbReference type="SAM" id="MobiDB-lite"/>
    </source>
</evidence>
<evidence type="ECO:0000313" key="14">
    <source>
        <dbReference type="EMBL" id="VDL59182.1"/>
    </source>
</evidence>
<dbReference type="CDD" id="cd00054">
    <property type="entry name" value="EGF_CA"/>
    <property type="match status" value="7"/>
</dbReference>
<dbReference type="InterPro" id="IPR049883">
    <property type="entry name" value="NOTCH1_EGF-like"/>
</dbReference>
<dbReference type="PROSITE" id="PS00010">
    <property type="entry name" value="ASX_HYDROXYL"/>
    <property type="match status" value="3"/>
</dbReference>
<dbReference type="InterPro" id="IPR009030">
    <property type="entry name" value="Growth_fac_rcpt_cys_sf"/>
</dbReference>
<dbReference type="OrthoDB" id="10022113at2759"/>
<dbReference type="SMART" id="SM00179">
    <property type="entry name" value="EGF_CA"/>
    <property type="match status" value="10"/>
</dbReference>
<dbReference type="EMBL" id="UYSG01010883">
    <property type="protein sequence ID" value="VDL59182.1"/>
    <property type="molecule type" value="Genomic_DNA"/>
</dbReference>
<sequence>MYLERHLVNLQNSFIWFSFLICLLITPIPCLSMQLSFSMCCSAGINNTHEMELGDLIKESSAAECIAINQLYNIFKKVANVNSELTGDRMTKCLQVKRGCFYAAKANIFCANAARSIVSPNENVTKITEFSPQLLKSPRDCCKKHNRLPALDVVSGDSMDFDINGVPSCCSVPGYTVPEDLDPFANINTQRLSEYTYTYTTPKYKTASTSMTVVASIPSTSSDVTQPTTTGYTAPPTKYETSYTAYTSSAVRSVRADSDKYSETSATAYETSQIVTTESPAEYSSPSHLTSSFHPTPTPTSPPPTASLTYSYSPTTSFYPPSSMSSTLQSTVTTEGDIVCEPGFKWSSEKQLCLHTLARCPKGMYLSVSLNKCLPKIGDKFNCPKGFEYRNDLNGCEDQLKYQPENICFEDMSVELLQEMGLSETINRFMIKIMLPFNIYLTVKFSDIDECKLSHDICKAGYECRNVIGSYQCIRQVPCGFGYVLNQETQECEDIDECKAQPDICGPNMICVNVRGGMKCIPKKCPGKLRWIISDNNIQYFSIFIDINECEMNSTLCRPFEKCTNRPGDYVCEPKLRCEWGYQLNSNGTACDDVDECKIRAFNCQHGQICVNTPGSYKCENSPCHYTERYDYTLEKCVCPSGFQHLGNACVDIDECAEEEKHGDPQNPLCGAHQVCVNTVGAYRCVTLSDCPKGFHRVTPKASCTDINECANGEAKCGSNMYCENTLGSYRCLCERGFRNVNDTTCVDINECEVFRPEESCPDRRAKCVNTAGSYRCICPNGFVWHSYPVYACRDVNECVLGIDTCGHDHKCINDEGGYHCECAPGYRLNWDNRTCIDINECVEMGARNICQSGNCVNTPGSFRCDCPSGFRLGHGGTCIDINECQEHDGICTSRHARGITFSCVNLHGSYRCVSERCPTMYVKSKVPNGYRCTLMPGYECNTFDPYCLNDRPLRMDHLHIELPAVLTKRLVLGELDSSIVKRGTVNVELLEHYAYDTCTKRHISVRNSLKLAVKPSDRRTVELLLIKPIEPPADIFVSVRLSELIGQRSKVRSTTRFYLYATENSYVNLTSTAYELSDWTNRI</sequence>
<organism evidence="16">
    <name type="scientific">Hymenolepis diminuta</name>
    <name type="common">Rat tapeworm</name>
    <dbReference type="NCBI Taxonomy" id="6216"/>
    <lineage>
        <taxon>Eukaryota</taxon>
        <taxon>Metazoa</taxon>
        <taxon>Spiralia</taxon>
        <taxon>Lophotrochozoa</taxon>
        <taxon>Platyhelminthes</taxon>
        <taxon>Cestoda</taxon>
        <taxon>Eucestoda</taxon>
        <taxon>Cyclophyllidea</taxon>
        <taxon>Hymenolepididae</taxon>
        <taxon>Hymenolepis</taxon>
    </lineage>
</organism>
<evidence type="ECO:0000256" key="12">
    <source>
        <dbReference type="SAM" id="Phobius"/>
    </source>
</evidence>
<evidence type="ECO:0000256" key="7">
    <source>
        <dbReference type="ARBA" id="ARBA00022737"/>
    </source>
</evidence>
<feature type="compositionally biased region" description="Pro residues" evidence="11">
    <location>
        <begin position="296"/>
        <end position="305"/>
    </location>
</feature>
<dbReference type="SMART" id="SM00181">
    <property type="entry name" value="EGF"/>
    <property type="match status" value="8"/>
</dbReference>
<keyword evidence="4" id="KW-0272">Extracellular matrix</keyword>
<evidence type="ECO:0000256" key="6">
    <source>
        <dbReference type="ARBA" id="ARBA00022729"/>
    </source>
</evidence>
<accession>A0A158QE45</accession>
<dbReference type="FunFam" id="2.10.25.10:FF:000024">
    <property type="entry name" value="Putative latent-transforming growth factor beta-binding protein 2"/>
    <property type="match status" value="1"/>
</dbReference>
<feature type="region of interest" description="Disordered" evidence="11">
    <location>
        <begin position="269"/>
        <end position="307"/>
    </location>
</feature>
<feature type="transmembrane region" description="Helical" evidence="12">
    <location>
        <begin position="14"/>
        <end position="37"/>
    </location>
</feature>
<comment type="similarity">
    <text evidence="2">Belongs to the fibulin family.</text>
</comment>
<dbReference type="InterPro" id="IPR018097">
    <property type="entry name" value="EGF_Ca-bd_CS"/>
</dbReference>
<dbReference type="GO" id="GO:0005509">
    <property type="term" value="F:calcium ion binding"/>
    <property type="evidence" value="ECO:0007669"/>
    <property type="project" value="InterPro"/>
</dbReference>
<dbReference type="Pfam" id="PF07645">
    <property type="entry name" value="EGF_CA"/>
    <property type="match status" value="7"/>
</dbReference>
<evidence type="ECO:0000256" key="4">
    <source>
        <dbReference type="ARBA" id="ARBA00022530"/>
    </source>
</evidence>
<dbReference type="Pfam" id="PF12662">
    <property type="entry name" value="cEGF"/>
    <property type="match status" value="2"/>
</dbReference>
<comment type="subcellular location">
    <subcellularLocation>
        <location evidence="1">Secreted</location>
        <location evidence="1">Extracellular space</location>
        <location evidence="1">Extracellular matrix</location>
    </subcellularLocation>
</comment>
<gene>
    <name evidence="14" type="ORF">HDID_LOCUS6864</name>
</gene>
<dbReference type="WBParaSite" id="HDID_0000686601-mRNA-1">
    <property type="protein sequence ID" value="HDID_0000686601-mRNA-1"/>
    <property type="gene ID" value="HDID_0000686601"/>
</dbReference>
<reference evidence="14 15" key="2">
    <citation type="submission" date="2018-11" db="EMBL/GenBank/DDBJ databases">
        <authorList>
            <consortium name="Pathogen Informatics"/>
        </authorList>
    </citation>
    <scope>NUCLEOTIDE SEQUENCE [LARGE SCALE GENOMIC DNA]</scope>
</reference>
<evidence type="ECO:0000313" key="15">
    <source>
        <dbReference type="Proteomes" id="UP000274504"/>
    </source>
</evidence>
<evidence type="ECO:0000256" key="1">
    <source>
        <dbReference type="ARBA" id="ARBA00004498"/>
    </source>
</evidence>
<dbReference type="Gene3D" id="2.10.25.10">
    <property type="entry name" value="Laminin"/>
    <property type="match status" value="10"/>
</dbReference>
<name>A0A158QE45_HYMDI</name>
<evidence type="ECO:0000256" key="5">
    <source>
        <dbReference type="ARBA" id="ARBA00022536"/>
    </source>
</evidence>
<dbReference type="InterPro" id="IPR001881">
    <property type="entry name" value="EGF-like_Ca-bd_dom"/>
</dbReference>
<dbReference type="FunFam" id="2.10.25.10:FF:000005">
    <property type="entry name" value="Fibrillin 2"/>
    <property type="match status" value="2"/>
</dbReference>
<dbReference type="PANTHER" id="PTHR24050">
    <property type="entry name" value="PA14 DOMAIN-CONTAINING PROTEIN"/>
    <property type="match status" value="1"/>
</dbReference>
<protein>
    <submittedName>
        <fullName evidence="16">EGF-like domain-containing protein</fullName>
    </submittedName>
</protein>
<dbReference type="STRING" id="6216.A0A158QE45"/>
<evidence type="ECO:0000256" key="9">
    <source>
        <dbReference type="ARBA" id="ARBA00023180"/>
    </source>
</evidence>
<dbReference type="FunFam" id="2.10.25.10:FF:000014">
    <property type="entry name" value="Latent-transforming growth factor beta-binding protein 3"/>
    <property type="match status" value="1"/>
</dbReference>
<dbReference type="PROSITE" id="PS01186">
    <property type="entry name" value="EGF_2"/>
    <property type="match status" value="3"/>
</dbReference>
<dbReference type="InterPro" id="IPR000742">
    <property type="entry name" value="EGF"/>
</dbReference>
<dbReference type="AlphaFoldDB" id="A0A158QE45"/>
<keyword evidence="5 10" id="KW-0245">EGF-like domain</keyword>
<dbReference type="Proteomes" id="UP000274504">
    <property type="component" value="Unassembled WGS sequence"/>
</dbReference>
<feature type="compositionally biased region" description="Low complexity" evidence="11">
    <location>
        <begin position="283"/>
        <end position="295"/>
    </location>
</feature>
<reference evidence="16" key="1">
    <citation type="submission" date="2016-04" db="UniProtKB">
        <authorList>
            <consortium name="WormBaseParasite"/>
        </authorList>
    </citation>
    <scope>IDENTIFICATION</scope>
</reference>
<feature type="domain" description="EGF-like" evidence="13">
    <location>
        <begin position="838"/>
        <end position="880"/>
    </location>
</feature>
<evidence type="ECO:0000256" key="8">
    <source>
        <dbReference type="ARBA" id="ARBA00023157"/>
    </source>
</evidence>
<evidence type="ECO:0000256" key="2">
    <source>
        <dbReference type="ARBA" id="ARBA00006127"/>
    </source>
</evidence>
<keyword evidence="6" id="KW-0732">Signal</keyword>
<feature type="compositionally biased region" description="Polar residues" evidence="11">
    <location>
        <begin position="269"/>
        <end position="279"/>
    </location>
</feature>
<keyword evidence="12" id="KW-1133">Transmembrane helix</keyword>
<dbReference type="SUPFAM" id="SSF57196">
    <property type="entry name" value="EGF/Laminin"/>
    <property type="match status" value="1"/>
</dbReference>
<keyword evidence="12" id="KW-0472">Membrane</keyword>
<keyword evidence="7" id="KW-0677">Repeat</keyword>
<feature type="domain" description="EGF-like" evidence="13">
    <location>
        <begin position="706"/>
        <end position="747"/>
    </location>
</feature>
<dbReference type="PROSITE" id="PS01187">
    <property type="entry name" value="EGF_CA"/>
    <property type="match status" value="3"/>
</dbReference>
<keyword evidence="3" id="KW-0964">Secreted</keyword>
<keyword evidence="9" id="KW-0325">Glycoprotein</keyword>
<proteinExistence type="inferred from homology"/>
<dbReference type="PANTHER" id="PTHR24050:SF27">
    <property type="entry name" value="FIBRILLIN-1"/>
    <property type="match status" value="1"/>
</dbReference>
<dbReference type="SUPFAM" id="SSF57184">
    <property type="entry name" value="Growth factor receptor domain"/>
    <property type="match status" value="3"/>
</dbReference>
<dbReference type="InterPro" id="IPR000152">
    <property type="entry name" value="EGF-type_Asp/Asn_hydroxyl_site"/>
</dbReference>
<dbReference type="FunFam" id="2.10.25.10:FF:000038">
    <property type="entry name" value="Fibrillin 2"/>
    <property type="match status" value="2"/>
</dbReference>
<dbReference type="InterPro" id="IPR026823">
    <property type="entry name" value="cEGF"/>
</dbReference>
<keyword evidence="8" id="KW-1015">Disulfide bond</keyword>
<evidence type="ECO:0000256" key="10">
    <source>
        <dbReference type="PROSITE-ProRule" id="PRU00076"/>
    </source>
</evidence>
<comment type="caution">
    <text evidence="10">Lacks conserved residue(s) required for the propagation of feature annotation.</text>
</comment>
<evidence type="ECO:0000313" key="16">
    <source>
        <dbReference type="WBParaSite" id="HDID_0000686601-mRNA-1"/>
    </source>
</evidence>